<proteinExistence type="predicted"/>
<name>A0A0A8ZPP0_ARUDO</name>
<protein>
    <submittedName>
        <fullName evidence="1">Uncharacterized protein</fullName>
    </submittedName>
</protein>
<sequence>MQTSRHPLHLYFFLPTQATEYSSTTIIQL</sequence>
<dbReference type="AlphaFoldDB" id="A0A0A8ZPP0"/>
<dbReference type="EMBL" id="GBRH01257129">
    <property type="protein sequence ID" value="JAD40766.1"/>
    <property type="molecule type" value="Transcribed_RNA"/>
</dbReference>
<organism evidence="1">
    <name type="scientific">Arundo donax</name>
    <name type="common">Giant reed</name>
    <name type="synonym">Donax arundinaceus</name>
    <dbReference type="NCBI Taxonomy" id="35708"/>
    <lineage>
        <taxon>Eukaryota</taxon>
        <taxon>Viridiplantae</taxon>
        <taxon>Streptophyta</taxon>
        <taxon>Embryophyta</taxon>
        <taxon>Tracheophyta</taxon>
        <taxon>Spermatophyta</taxon>
        <taxon>Magnoliopsida</taxon>
        <taxon>Liliopsida</taxon>
        <taxon>Poales</taxon>
        <taxon>Poaceae</taxon>
        <taxon>PACMAD clade</taxon>
        <taxon>Arundinoideae</taxon>
        <taxon>Arundineae</taxon>
        <taxon>Arundo</taxon>
    </lineage>
</organism>
<reference evidence="1" key="1">
    <citation type="submission" date="2014-09" db="EMBL/GenBank/DDBJ databases">
        <authorList>
            <person name="Magalhaes I.L.F."/>
            <person name="Oliveira U."/>
            <person name="Santos F.R."/>
            <person name="Vidigal T.H.D.A."/>
            <person name="Brescovit A.D."/>
            <person name="Santos A.J."/>
        </authorList>
    </citation>
    <scope>NUCLEOTIDE SEQUENCE</scope>
    <source>
        <tissue evidence="1">Shoot tissue taken approximately 20 cm above the soil surface</tissue>
    </source>
</reference>
<evidence type="ECO:0000313" key="1">
    <source>
        <dbReference type="EMBL" id="JAD40766.1"/>
    </source>
</evidence>
<reference evidence="1" key="2">
    <citation type="journal article" date="2015" name="Data Brief">
        <title>Shoot transcriptome of the giant reed, Arundo donax.</title>
        <authorList>
            <person name="Barrero R.A."/>
            <person name="Guerrero F.D."/>
            <person name="Moolhuijzen P."/>
            <person name="Goolsby J.A."/>
            <person name="Tidwell J."/>
            <person name="Bellgard S.E."/>
            <person name="Bellgard M.I."/>
        </authorList>
    </citation>
    <scope>NUCLEOTIDE SEQUENCE</scope>
    <source>
        <tissue evidence="1">Shoot tissue taken approximately 20 cm above the soil surface</tissue>
    </source>
</reference>
<accession>A0A0A8ZPP0</accession>